<evidence type="ECO:0000256" key="5">
    <source>
        <dbReference type="ARBA" id="ARBA00023049"/>
    </source>
</evidence>
<keyword evidence="5 6" id="KW-0482">Metalloprotease</keyword>
<gene>
    <name evidence="8" type="ORF">UW79_C0010G0022</name>
</gene>
<evidence type="ECO:0000313" key="9">
    <source>
        <dbReference type="Proteomes" id="UP000034032"/>
    </source>
</evidence>
<feature type="domain" description="Peptidase M48" evidence="7">
    <location>
        <begin position="63"/>
        <end position="113"/>
    </location>
</feature>
<protein>
    <recommendedName>
        <fullName evidence="7">Peptidase M48 domain-containing protein</fullName>
    </recommendedName>
</protein>
<comment type="cofactor">
    <cofactor evidence="6">
        <name>Zn(2+)</name>
        <dbReference type="ChEBI" id="CHEBI:29105"/>
    </cofactor>
    <text evidence="6">Binds 1 zinc ion per subunit.</text>
</comment>
<comment type="similarity">
    <text evidence="6">Belongs to the peptidase M48 family.</text>
</comment>
<name>A0A0G1KFB6_9BACT</name>
<dbReference type="GO" id="GO:0046872">
    <property type="term" value="F:metal ion binding"/>
    <property type="evidence" value="ECO:0007669"/>
    <property type="project" value="UniProtKB-KW"/>
</dbReference>
<evidence type="ECO:0000259" key="7">
    <source>
        <dbReference type="Pfam" id="PF01435"/>
    </source>
</evidence>
<dbReference type="GO" id="GO:0006508">
    <property type="term" value="P:proteolysis"/>
    <property type="evidence" value="ECO:0007669"/>
    <property type="project" value="UniProtKB-KW"/>
</dbReference>
<keyword evidence="1 6" id="KW-0645">Protease</keyword>
<dbReference type="Gene3D" id="3.30.2010.10">
    <property type="entry name" value="Metalloproteases ('zincins'), catalytic domain"/>
    <property type="match status" value="1"/>
</dbReference>
<keyword evidence="3 6" id="KW-0378">Hydrolase</keyword>
<organism evidence="8 9">
    <name type="scientific">Candidatus Yanofskybacteria bacterium GW2011_GWA2_44_9</name>
    <dbReference type="NCBI Taxonomy" id="1619025"/>
    <lineage>
        <taxon>Bacteria</taxon>
        <taxon>Candidatus Yanofskyibacteriota</taxon>
    </lineage>
</organism>
<sequence>MGSLKFIVSVFLIFLVWLSIGLVKFDYLFNCFGPDLEPIGVSDAKIRAARKLFTRTPLIGEPIYFVKKTHCYNGWAGSSDASSVVVISQAVMDEFSIEELAGLIGHEIAHLENPLSNREHWEVDLRGAELTTKELMIKKLEKMAAVYTDIYDKNMIFGLPALRARLIVRDFRERLEKIKTFAK</sequence>
<dbReference type="Proteomes" id="UP000034032">
    <property type="component" value="Unassembled WGS sequence"/>
</dbReference>
<dbReference type="EMBL" id="LCJR01000010">
    <property type="protein sequence ID" value="KKT82185.1"/>
    <property type="molecule type" value="Genomic_DNA"/>
</dbReference>
<keyword evidence="2" id="KW-0479">Metal-binding</keyword>
<dbReference type="Pfam" id="PF01435">
    <property type="entry name" value="Peptidase_M48"/>
    <property type="match status" value="1"/>
</dbReference>
<accession>A0A0G1KFB6</accession>
<dbReference type="InterPro" id="IPR001915">
    <property type="entry name" value="Peptidase_M48"/>
</dbReference>
<comment type="caution">
    <text evidence="8">The sequence shown here is derived from an EMBL/GenBank/DDBJ whole genome shotgun (WGS) entry which is preliminary data.</text>
</comment>
<evidence type="ECO:0000256" key="6">
    <source>
        <dbReference type="RuleBase" id="RU003983"/>
    </source>
</evidence>
<evidence type="ECO:0000256" key="4">
    <source>
        <dbReference type="ARBA" id="ARBA00022833"/>
    </source>
</evidence>
<evidence type="ECO:0000256" key="2">
    <source>
        <dbReference type="ARBA" id="ARBA00022723"/>
    </source>
</evidence>
<reference evidence="8 9" key="1">
    <citation type="journal article" date="2015" name="Nature">
        <title>rRNA introns, odd ribosomes, and small enigmatic genomes across a large radiation of phyla.</title>
        <authorList>
            <person name="Brown C.T."/>
            <person name="Hug L.A."/>
            <person name="Thomas B.C."/>
            <person name="Sharon I."/>
            <person name="Castelle C.J."/>
            <person name="Singh A."/>
            <person name="Wilkins M.J."/>
            <person name="Williams K.H."/>
            <person name="Banfield J.F."/>
        </authorList>
    </citation>
    <scope>NUCLEOTIDE SEQUENCE [LARGE SCALE GENOMIC DNA]</scope>
</reference>
<dbReference type="GO" id="GO:0004222">
    <property type="term" value="F:metalloendopeptidase activity"/>
    <property type="evidence" value="ECO:0007669"/>
    <property type="project" value="InterPro"/>
</dbReference>
<evidence type="ECO:0000256" key="3">
    <source>
        <dbReference type="ARBA" id="ARBA00022801"/>
    </source>
</evidence>
<proteinExistence type="inferred from homology"/>
<dbReference type="AlphaFoldDB" id="A0A0G1KFB6"/>
<keyword evidence="4 6" id="KW-0862">Zinc</keyword>
<evidence type="ECO:0000256" key="1">
    <source>
        <dbReference type="ARBA" id="ARBA00022670"/>
    </source>
</evidence>
<evidence type="ECO:0000313" key="8">
    <source>
        <dbReference type="EMBL" id="KKT82185.1"/>
    </source>
</evidence>